<dbReference type="GO" id="GO:0006749">
    <property type="term" value="P:glutathione metabolic process"/>
    <property type="evidence" value="ECO:0007669"/>
    <property type="project" value="InterPro"/>
</dbReference>
<name>A0A2P6QRS7_ROSCH</name>
<comment type="caution">
    <text evidence="2">The sequence shown here is derived from an EMBL/GenBank/DDBJ whole genome shotgun (WGS) entry which is preliminary data.</text>
</comment>
<dbReference type="PANTHER" id="PTHR11260">
    <property type="entry name" value="GLUTATHIONE S-TRANSFERASE, GST, SUPERFAMILY, GST DOMAIN CONTAINING"/>
    <property type="match status" value="1"/>
</dbReference>
<keyword evidence="2" id="KW-0808">Transferase</keyword>
<gene>
    <name evidence="2" type="ORF">RchiOBHm_Chr4g0396441</name>
</gene>
<dbReference type="InterPro" id="IPR036282">
    <property type="entry name" value="Glutathione-S-Trfase_C_sf"/>
</dbReference>
<evidence type="ECO:0000313" key="2">
    <source>
        <dbReference type="EMBL" id="PRQ36881.1"/>
    </source>
</evidence>
<dbReference type="Proteomes" id="UP000238479">
    <property type="component" value="Chromosome 4"/>
</dbReference>
<dbReference type="Pfam" id="PF00043">
    <property type="entry name" value="GST_C"/>
    <property type="match status" value="1"/>
</dbReference>
<dbReference type="GO" id="GO:0005737">
    <property type="term" value="C:cytoplasm"/>
    <property type="evidence" value="ECO:0007669"/>
    <property type="project" value="TreeGrafter"/>
</dbReference>
<evidence type="ECO:0000313" key="3">
    <source>
        <dbReference type="Proteomes" id="UP000238479"/>
    </source>
</evidence>
<dbReference type="OMA" id="HEWFENS"/>
<feature type="domain" description="GST C-terminal" evidence="1">
    <location>
        <begin position="1"/>
        <end position="109"/>
    </location>
</feature>
<dbReference type="Gramene" id="PRQ36881">
    <property type="protein sequence ID" value="PRQ36881"/>
    <property type="gene ID" value="RchiOBHm_Chr4g0396441"/>
</dbReference>
<dbReference type="AlphaFoldDB" id="A0A2P6QRS7"/>
<dbReference type="GO" id="GO:0004364">
    <property type="term" value="F:glutathione transferase activity"/>
    <property type="evidence" value="ECO:0007669"/>
    <property type="project" value="UniProtKB-EC"/>
</dbReference>
<dbReference type="SUPFAM" id="SSF47616">
    <property type="entry name" value="GST C-terminal domain-like"/>
    <property type="match status" value="1"/>
</dbReference>
<dbReference type="InterPro" id="IPR010987">
    <property type="entry name" value="Glutathione-S-Trfase_C-like"/>
</dbReference>
<accession>A0A2P6QRS7</accession>
<sequence length="128" mass="14868">MSPRMWDFFIKVGEEQEKATKTCLEILKTIEEHGLCEKKFFGGDAIGLADLILGWVIHILLPMETITGIKLIEAETFPSLHLWLENFSEIPAIKENLPDYSQKKKNKNLPDMDRVMEFFKKTRESLIK</sequence>
<dbReference type="EC" id="2.5.1.18" evidence="2"/>
<dbReference type="InterPro" id="IPR004046">
    <property type="entry name" value="GST_C"/>
</dbReference>
<reference evidence="2 3" key="1">
    <citation type="journal article" date="2018" name="Nat. Genet.">
        <title>The Rosa genome provides new insights in the design of modern roses.</title>
        <authorList>
            <person name="Bendahmane M."/>
        </authorList>
    </citation>
    <scope>NUCLEOTIDE SEQUENCE [LARGE SCALE GENOMIC DNA]</scope>
    <source>
        <strain evidence="3">cv. Old Blush</strain>
    </source>
</reference>
<dbReference type="InterPro" id="IPR045074">
    <property type="entry name" value="GST_C_Tau"/>
</dbReference>
<dbReference type="PANTHER" id="PTHR11260:SF774">
    <property type="entry name" value="GLUTATHIONE TRANSFERASE"/>
    <property type="match status" value="1"/>
</dbReference>
<proteinExistence type="predicted"/>
<evidence type="ECO:0000259" key="1">
    <source>
        <dbReference type="PROSITE" id="PS50405"/>
    </source>
</evidence>
<protein>
    <submittedName>
        <fullName evidence="2">Putative glutathione transferase</fullName>
        <ecNumber evidence="2">2.5.1.18</ecNumber>
    </submittedName>
</protein>
<dbReference type="PROSITE" id="PS50405">
    <property type="entry name" value="GST_CTER"/>
    <property type="match status" value="1"/>
</dbReference>
<dbReference type="STRING" id="74649.A0A2P6QRS7"/>
<dbReference type="Gene3D" id="1.20.1050.10">
    <property type="match status" value="1"/>
</dbReference>
<dbReference type="InterPro" id="IPR045073">
    <property type="entry name" value="Omega/Tau-like"/>
</dbReference>
<keyword evidence="3" id="KW-1185">Reference proteome</keyword>
<dbReference type="EMBL" id="PDCK01000042">
    <property type="protein sequence ID" value="PRQ36881.1"/>
    <property type="molecule type" value="Genomic_DNA"/>
</dbReference>
<dbReference type="CDD" id="cd03185">
    <property type="entry name" value="GST_C_Tau"/>
    <property type="match status" value="1"/>
</dbReference>
<organism evidence="2 3">
    <name type="scientific">Rosa chinensis</name>
    <name type="common">China rose</name>
    <dbReference type="NCBI Taxonomy" id="74649"/>
    <lineage>
        <taxon>Eukaryota</taxon>
        <taxon>Viridiplantae</taxon>
        <taxon>Streptophyta</taxon>
        <taxon>Embryophyta</taxon>
        <taxon>Tracheophyta</taxon>
        <taxon>Spermatophyta</taxon>
        <taxon>Magnoliopsida</taxon>
        <taxon>eudicotyledons</taxon>
        <taxon>Gunneridae</taxon>
        <taxon>Pentapetalae</taxon>
        <taxon>rosids</taxon>
        <taxon>fabids</taxon>
        <taxon>Rosales</taxon>
        <taxon>Rosaceae</taxon>
        <taxon>Rosoideae</taxon>
        <taxon>Rosoideae incertae sedis</taxon>
        <taxon>Rosa</taxon>
    </lineage>
</organism>